<keyword evidence="2" id="KW-1185">Reference proteome</keyword>
<dbReference type="EMBL" id="JBHSJB010000049">
    <property type="protein sequence ID" value="MFC5059853.1"/>
    <property type="molecule type" value="Genomic_DNA"/>
</dbReference>
<reference evidence="2" key="1">
    <citation type="journal article" date="2019" name="Int. J. Syst. Evol. Microbiol.">
        <title>The Global Catalogue of Microorganisms (GCM) 10K type strain sequencing project: providing services to taxonomists for standard genome sequencing and annotation.</title>
        <authorList>
            <consortium name="The Broad Institute Genomics Platform"/>
            <consortium name="The Broad Institute Genome Sequencing Center for Infectious Disease"/>
            <person name="Wu L."/>
            <person name="Ma J."/>
        </authorList>
    </citation>
    <scope>NUCLEOTIDE SEQUENCE [LARGE SCALE GENOMIC DNA]</scope>
    <source>
        <strain evidence="2">KCTC 12848</strain>
    </source>
</reference>
<proteinExistence type="predicted"/>
<dbReference type="Proteomes" id="UP001595833">
    <property type="component" value="Unassembled WGS sequence"/>
</dbReference>
<comment type="caution">
    <text evidence="1">The sequence shown here is derived from an EMBL/GenBank/DDBJ whole genome shotgun (WGS) entry which is preliminary data.</text>
</comment>
<protein>
    <submittedName>
        <fullName evidence="1">Uncharacterized protein</fullName>
    </submittedName>
</protein>
<dbReference type="RefSeq" id="WP_344038233.1">
    <property type="nucleotide sequence ID" value="NZ_BAAAKE010000010.1"/>
</dbReference>
<name>A0ABV9YDY2_9PSEU</name>
<evidence type="ECO:0000313" key="1">
    <source>
        <dbReference type="EMBL" id="MFC5059853.1"/>
    </source>
</evidence>
<accession>A0ABV9YDY2</accession>
<sequence>MQIAGHTVQARVERDSYLNQGFALAEALNDRTTWTSLTAEAPAAWWHDTPPPIPDTRAGTVLGPLAEQLLRRAATILASHRRITKRIPPHAHDAISALPAATHGVDAEVRINPDDISRARGLGGTLHVIERQDGGVIFTKAHRDDCSFITSTGTRDCDGNCRFPHCLDHDQTLDKAPLPGRTVHDTPNLGCTGPPRGCCASTASICHQGA</sequence>
<gene>
    <name evidence="1" type="ORF">ACFPFM_39590</name>
</gene>
<evidence type="ECO:0000313" key="2">
    <source>
        <dbReference type="Proteomes" id="UP001595833"/>
    </source>
</evidence>
<organism evidence="1 2">
    <name type="scientific">Saccharothrix xinjiangensis</name>
    <dbReference type="NCBI Taxonomy" id="204798"/>
    <lineage>
        <taxon>Bacteria</taxon>
        <taxon>Bacillati</taxon>
        <taxon>Actinomycetota</taxon>
        <taxon>Actinomycetes</taxon>
        <taxon>Pseudonocardiales</taxon>
        <taxon>Pseudonocardiaceae</taxon>
        <taxon>Saccharothrix</taxon>
    </lineage>
</organism>